<evidence type="ECO:0000256" key="8">
    <source>
        <dbReference type="ARBA" id="ARBA00023136"/>
    </source>
</evidence>
<dbReference type="CDD" id="cd06225">
    <property type="entry name" value="HAMP"/>
    <property type="match status" value="1"/>
</dbReference>
<comment type="caution">
    <text evidence="11">The sequence shown here is derived from an EMBL/GenBank/DDBJ whole genome shotgun (WGS) entry which is preliminary data.</text>
</comment>
<keyword evidence="6 11" id="KW-0418">Kinase</keyword>
<evidence type="ECO:0000259" key="10">
    <source>
        <dbReference type="PROSITE" id="PS50885"/>
    </source>
</evidence>
<feature type="domain" description="HAMP" evidence="10">
    <location>
        <begin position="300"/>
        <end position="352"/>
    </location>
</feature>
<evidence type="ECO:0000256" key="5">
    <source>
        <dbReference type="ARBA" id="ARBA00022692"/>
    </source>
</evidence>
<dbReference type="InterPro" id="IPR033479">
    <property type="entry name" value="dCache_1"/>
</dbReference>
<keyword evidence="12" id="KW-1185">Reference proteome</keyword>
<evidence type="ECO:0000256" key="9">
    <source>
        <dbReference type="SAM" id="Phobius"/>
    </source>
</evidence>
<evidence type="ECO:0000256" key="7">
    <source>
        <dbReference type="ARBA" id="ARBA00022989"/>
    </source>
</evidence>
<protein>
    <submittedName>
        <fullName evidence="11">Sensor histidine kinase</fullName>
    </submittedName>
</protein>
<dbReference type="SUPFAM" id="SSF158472">
    <property type="entry name" value="HAMP domain-like"/>
    <property type="match status" value="1"/>
</dbReference>
<evidence type="ECO:0000313" key="12">
    <source>
        <dbReference type="Proteomes" id="UP001523566"/>
    </source>
</evidence>
<dbReference type="Pfam" id="PF00672">
    <property type="entry name" value="HAMP"/>
    <property type="match status" value="1"/>
</dbReference>
<dbReference type="InterPro" id="IPR036890">
    <property type="entry name" value="HATPase_C_sf"/>
</dbReference>
<dbReference type="RefSeq" id="WP_262066772.1">
    <property type="nucleotide sequence ID" value="NZ_JAMXOD010000016.1"/>
</dbReference>
<dbReference type="EMBL" id="JAMZFW010000016">
    <property type="protein sequence ID" value="MCP1102985.1"/>
    <property type="molecule type" value="Genomic_DNA"/>
</dbReference>
<proteinExistence type="predicted"/>
<dbReference type="Pfam" id="PF06580">
    <property type="entry name" value="His_kinase"/>
    <property type="match status" value="1"/>
</dbReference>
<name>A0ABT1EAX7_9FIRM</name>
<dbReference type="Proteomes" id="UP001523566">
    <property type="component" value="Unassembled WGS sequence"/>
</dbReference>
<evidence type="ECO:0000256" key="4">
    <source>
        <dbReference type="ARBA" id="ARBA00022679"/>
    </source>
</evidence>
<dbReference type="SUPFAM" id="SSF55874">
    <property type="entry name" value="ATPase domain of HSP90 chaperone/DNA topoisomerase II/histidine kinase"/>
    <property type="match status" value="1"/>
</dbReference>
<dbReference type="InterPro" id="IPR003594">
    <property type="entry name" value="HATPase_dom"/>
</dbReference>
<dbReference type="GO" id="GO:0016301">
    <property type="term" value="F:kinase activity"/>
    <property type="evidence" value="ECO:0007669"/>
    <property type="project" value="UniProtKB-KW"/>
</dbReference>
<dbReference type="Gene3D" id="3.30.450.20">
    <property type="entry name" value="PAS domain"/>
    <property type="match status" value="1"/>
</dbReference>
<keyword evidence="2" id="KW-1003">Cell membrane</keyword>
<dbReference type="PANTHER" id="PTHR34220">
    <property type="entry name" value="SENSOR HISTIDINE KINASE YPDA"/>
    <property type="match status" value="1"/>
</dbReference>
<evidence type="ECO:0000256" key="3">
    <source>
        <dbReference type="ARBA" id="ARBA00022553"/>
    </source>
</evidence>
<keyword evidence="4" id="KW-0808">Transferase</keyword>
<evidence type="ECO:0000256" key="2">
    <source>
        <dbReference type="ARBA" id="ARBA00022475"/>
    </source>
</evidence>
<dbReference type="PROSITE" id="PS50885">
    <property type="entry name" value="HAMP"/>
    <property type="match status" value="1"/>
</dbReference>
<comment type="subcellular location">
    <subcellularLocation>
        <location evidence="1">Cell membrane</location>
        <topology evidence="1">Multi-pass membrane protein</topology>
    </subcellularLocation>
</comment>
<dbReference type="Pfam" id="PF02518">
    <property type="entry name" value="HATPase_c"/>
    <property type="match status" value="1"/>
</dbReference>
<evidence type="ECO:0000256" key="6">
    <source>
        <dbReference type="ARBA" id="ARBA00022777"/>
    </source>
</evidence>
<accession>A0ABT1EAX7</accession>
<dbReference type="InterPro" id="IPR050640">
    <property type="entry name" value="Bact_2-comp_sensor_kinase"/>
</dbReference>
<dbReference type="InterPro" id="IPR003660">
    <property type="entry name" value="HAMP_dom"/>
</dbReference>
<feature type="transmembrane region" description="Helical" evidence="9">
    <location>
        <begin position="276"/>
        <end position="299"/>
    </location>
</feature>
<dbReference type="InterPro" id="IPR010559">
    <property type="entry name" value="Sig_transdc_His_kin_internal"/>
</dbReference>
<evidence type="ECO:0000256" key="1">
    <source>
        <dbReference type="ARBA" id="ARBA00004651"/>
    </source>
</evidence>
<dbReference type="Pfam" id="PF02743">
    <property type="entry name" value="dCache_1"/>
    <property type="match status" value="1"/>
</dbReference>
<organism evidence="11 12">
    <name type="scientific">Aequitasia blattaphilus</name>
    <dbReference type="NCBI Taxonomy" id="2949332"/>
    <lineage>
        <taxon>Bacteria</taxon>
        <taxon>Bacillati</taxon>
        <taxon>Bacillota</taxon>
        <taxon>Clostridia</taxon>
        <taxon>Lachnospirales</taxon>
        <taxon>Lachnospiraceae</taxon>
        <taxon>Aequitasia</taxon>
    </lineage>
</organism>
<dbReference type="PANTHER" id="PTHR34220:SF7">
    <property type="entry name" value="SENSOR HISTIDINE KINASE YPDA"/>
    <property type="match status" value="1"/>
</dbReference>
<dbReference type="Gene3D" id="1.10.8.500">
    <property type="entry name" value="HAMP domain in histidine kinase"/>
    <property type="match status" value="1"/>
</dbReference>
<evidence type="ECO:0000313" key="11">
    <source>
        <dbReference type="EMBL" id="MCP1102985.1"/>
    </source>
</evidence>
<sequence length="573" mass="65332">MKRSMTLRKKLILAFTSVLILASTAFLIASIWNFTDFYESKSAQFIGDLTKQTSTNMEENIRKADNITFELLKNTVVQNLLIRVNQEKVPEYELIEIRKQMINEMGTQSLFNKDVISMSIFSTSGLEFSIDTTANREVKQMFSEDEIYEAKGSTLWKITDDSEHNICIARGIFGLKSQKPIGYINIIIKEAYFGEIIQNISGTYTSGVYVVDKEQMIVSSNNKDSLGKYLPGKPEDEKIVIDDVESYVYTDQELENGWRLVVSVPVNEINKDMLKLGIFACVIVIFASGIAVLIVISLIKKSIKPLEQLKESMKQIGKGDFSSRVEVIADDEIGQLGNTYNSMAQNIETLIEKAYMLELAKKEAEIEFLKMQINPHFLYNTLDTISWMARTQNHIEISEVAMALGDLLRSNLKQKSMITIGEELKSVRNYVFIQEYRFGDKIQVEYEVDQGVKDYLIPNFILQPLVENSIIHGLEPKVEKGLLMVQIFIHEGQLFFRVVDDGIGMNQETISNIYYACEHETSKKCIGIKNVYRRLKLYYGEEGTLRISSEVGKGSRICFSIPMDKLEKVGEHK</sequence>
<gene>
    <name evidence="11" type="ORF">NK125_11210</name>
</gene>
<keyword evidence="8 9" id="KW-0472">Membrane</keyword>
<dbReference type="SMART" id="SM00304">
    <property type="entry name" value="HAMP"/>
    <property type="match status" value="1"/>
</dbReference>
<keyword evidence="3" id="KW-0597">Phosphoprotein</keyword>
<dbReference type="Gene3D" id="3.30.565.10">
    <property type="entry name" value="Histidine kinase-like ATPase, C-terminal domain"/>
    <property type="match status" value="1"/>
</dbReference>
<reference evidence="11 12" key="1">
    <citation type="journal article" date="2022" name="Genome Biol. Evol.">
        <title>Host diet, physiology and behaviors set the stage for Lachnospiraceae cladogenesis.</title>
        <authorList>
            <person name="Vera-Ponce De Leon A."/>
            <person name="Schneider M."/>
            <person name="Jahnes B.C."/>
            <person name="Sadowski V."/>
            <person name="Camuy-Velez L.A."/>
            <person name="Duan J."/>
            <person name="Sabree Z.L."/>
        </authorList>
    </citation>
    <scope>NUCLEOTIDE SEQUENCE [LARGE SCALE GENOMIC DNA]</scope>
    <source>
        <strain evidence="11 12">PAL113</strain>
    </source>
</reference>
<keyword evidence="5 9" id="KW-0812">Transmembrane</keyword>
<keyword evidence="7 9" id="KW-1133">Transmembrane helix</keyword>